<accession>A0ABY0IP77</accession>
<dbReference type="PANTHER" id="PTHR30163">
    <property type="entry name" value="MEMBRANE-BOUND LYTIC MUREIN TRANSGLYCOSYLASE B"/>
    <property type="match status" value="1"/>
</dbReference>
<dbReference type="Gene3D" id="1.10.8.350">
    <property type="entry name" value="Bacterial muramidase"/>
    <property type="match status" value="1"/>
</dbReference>
<comment type="caution">
    <text evidence="3">The sequence shown here is derived from an EMBL/GenBank/DDBJ whole genome shotgun (WGS) entry which is preliminary data.</text>
</comment>
<keyword evidence="4" id="KW-1185">Reference proteome</keyword>
<dbReference type="PANTHER" id="PTHR30163:SF9">
    <property type="entry name" value="MEMBRANE-BOUND LYTIC MUREIN TRANSGLYCOSYLASE B"/>
    <property type="match status" value="1"/>
</dbReference>
<feature type="signal peptide" evidence="1">
    <location>
        <begin position="1"/>
        <end position="25"/>
    </location>
</feature>
<dbReference type="Pfam" id="PF13406">
    <property type="entry name" value="SLT_2"/>
    <property type="match status" value="1"/>
</dbReference>
<dbReference type="Proteomes" id="UP000292136">
    <property type="component" value="Unassembled WGS sequence"/>
</dbReference>
<dbReference type="InterPro" id="IPR043426">
    <property type="entry name" value="MltB-like"/>
</dbReference>
<dbReference type="InterPro" id="IPR011757">
    <property type="entry name" value="Lytic_transglycosylase_MltB"/>
</dbReference>
<sequence length="343" mass="37714">MKHALRRSAARIALFIPLLAAPAFAAGARPQETFANDEQAAAFAADMAQRHGFREAELKSLFAATGPNASVLSAIQPAASAERRSWQRYRERFVNDRRSQQGLLFWQRHAATIAKASAIYGVPEEIIVAIIGVETEYGRNTGRYSVLQALATLAFRYTPRAEFFRGELENFLLLARENRQSPLEIKGSYAGAIGIPQFMPSSQRRFAVDFDGDGQIDLRNSPEDAIGSVASFLAQHGWQTGAPVAHPLPLGTEPPTELTQTDLTLRQSASALRRAGLAAPGPDGARYAMVDLVTPDAPTEYWLGEQNFWVISRYNRSSFYAMAVFQLGEKLREEKQALLAAGQ</sequence>
<feature type="chain" id="PRO_5047035463" evidence="1">
    <location>
        <begin position="26"/>
        <end position="343"/>
    </location>
</feature>
<organism evidence="3 4">
    <name type="scientific">Azospira oryzae</name>
    <dbReference type="NCBI Taxonomy" id="146939"/>
    <lineage>
        <taxon>Bacteria</taxon>
        <taxon>Pseudomonadati</taxon>
        <taxon>Pseudomonadota</taxon>
        <taxon>Betaproteobacteria</taxon>
        <taxon>Rhodocyclales</taxon>
        <taxon>Rhodocyclaceae</taxon>
        <taxon>Azospira</taxon>
    </lineage>
</organism>
<protein>
    <submittedName>
        <fullName evidence="3">Membrane-bound lytic murein transglycosylase B</fullName>
    </submittedName>
</protein>
<evidence type="ECO:0000313" key="4">
    <source>
        <dbReference type="Proteomes" id="UP000292136"/>
    </source>
</evidence>
<feature type="domain" description="Transglycosylase SLT" evidence="2">
    <location>
        <begin position="37"/>
        <end position="328"/>
    </location>
</feature>
<name>A0ABY0IP77_9RHOO</name>
<evidence type="ECO:0000259" key="2">
    <source>
        <dbReference type="Pfam" id="PF13406"/>
    </source>
</evidence>
<dbReference type="InterPro" id="IPR023346">
    <property type="entry name" value="Lysozyme-like_dom_sf"/>
</dbReference>
<dbReference type="NCBIfam" id="TIGR02282">
    <property type="entry name" value="MltB"/>
    <property type="match status" value="1"/>
</dbReference>
<dbReference type="EMBL" id="SHKM01000001">
    <property type="protein sequence ID" value="RZT89385.1"/>
    <property type="molecule type" value="Genomic_DNA"/>
</dbReference>
<dbReference type="CDD" id="cd13399">
    <property type="entry name" value="Slt35-like"/>
    <property type="match status" value="1"/>
</dbReference>
<dbReference type="RefSeq" id="WP_130458164.1">
    <property type="nucleotide sequence ID" value="NZ_SHKM01000001.1"/>
</dbReference>
<dbReference type="SUPFAM" id="SSF53955">
    <property type="entry name" value="Lysozyme-like"/>
    <property type="match status" value="1"/>
</dbReference>
<dbReference type="Gene3D" id="1.10.530.10">
    <property type="match status" value="1"/>
</dbReference>
<keyword evidence="1" id="KW-0732">Signal</keyword>
<evidence type="ECO:0000256" key="1">
    <source>
        <dbReference type="SAM" id="SignalP"/>
    </source>
</evidence>
<gene>
    <name evidence="3" type="ORF">EV678_0169</name>
</gene>
<evidence type="ECO:0000313" key="3">
    <source>
        <dbReference type="EMBL" id="RZT89385.1"/>
    </source>
</evidence>
<reference evidence="3 4" key="1">
    <citation type="submission" date="2019-02" db="EMBL/GenBank/DDBJ databases">
        <title>Genomic Encyclopedia of Type Strains, Phase IV (KMG-IV): sequencing the most valuable type-strain genomes for metagenomic binning, comparative biology and taxonomic classification.</title>
        <authorList>
            <person name="Goeker M."/>
        </authorList>
    </citation>
    <scope>NUCLEOTIDE SEQUENCE [LARGE SCALE GENOMIC DNA]</scope>
    <source>
        <strain evidence="3 4">DSM 21223</strain>
    </source>
</reference>
<dbReference type="InterPro" id="IPR031304">
    <property type="entry name" value="SLT_2"/>
</dbReference>
<proteinExistence type="predicted"/>